<dbReference type="NCBIfam" id="TIGR00254">
    <property type="entry name" value="GGDEF"/>
    <property type="match status" value="1"/>
</dbReference>
<comment type="subcellular location">
    <subcellularLocation>
        <location evidence="2">Cell inner membrane</location>
    </subcellularLocation>
</comment>
<dbReference type="CDD" id="cd01949">
    <property type="entry name" value="GGDEF"/>
    <property type="match status" value="1"/>
</dbReference>
<reference evidence="7 8" key="1">
    <citation type="submission" date="2017-01" db="EMBL/GenBank/DDBJ databases">
        <authorList>
            <person name="Mah S.A."/>
            <person name="Swanson W.J."/>
            <person name="Moy G.W."/>
            <person name="Vacquier V.D."/>
        </authorList>
    </citation>
    <scope>NUCLEOTIDE SEQUENCE [LARGE SCALE GENOMIC DNA]</scope>
    <source>
        <strain evidence="7 8">RU36E</strain>
    </source>
</reference>
<dbReference type="PANTHER" id="PTHR45138">
    <property type="entry name" value="REGULATORY COMPONENTS OF SENSORY TRANSDUCTION SYSTEM"/>
    <property type="match status" value="1"/>
</dbReference>
<name>A0A1N6Q9R3_AQUAC</name>
<keyword evidence="5" id="KW-0812">Transmembrane</keyword>
<feature type="transmembrane region" description="Helical" evidence="5">
    <location>
        <begin position="171"/>
        <end position="190"/>
    </location>
</feature>
<evidence type="ECO:0000313" key="8">
    <source>
        <dbReference type="Proteomes" id="UP000185841"/>
    </source>
</evidence>
<dbReference type="Pfam" id="PF00990">
    <property type="entry name" value="GGDEF"/>
    <property type="match status" value="1"/>
</dbReference>
<feature type="transmembrane region" description="Helical" evidence="5">
    <location>
        <begin position="145"/>
        <end position="164"/>
    </location>
</feature>
<comment type="cofactor">
    <cofactor evidence="1">
        <name>Mg(2+)</name>
        <dbReference type="ChEBI" id="CHEBI:18420"/>
    </cofactor>
</comment>
<dbReference type="InterPro" id="IPR050469">
    <property type="entry name" value="Diguanylate_Cyclase"/>
</dbReference>
<sequence length="365" mass="41208">MTLIHRLTRTLDPLHGLPQATRQEFACWYRQAKLPQVRHLAFLTMALYLIYALIEQNVAQDQHGLRLLAHGLLVPLALLAVGVLSYFEAWHRWMLAILCVAPVGSVAANLAFNYGKPDFAYFVPEIYLNLMWTFTMSGLTLRQATLTASVSTLVLLLVTLPDALQPGVQRLHCIWVLASLSFGALCAFMLEKAYKTMFLHQSRLALSASLDGLTGLWNRARIDQLFAEEFARARRYGTPFSVILLDIDHFKHVNDDHGHTVGDSVLRQFAVLLRDNVRSVDKVGRLGGEEFLIILPEIDALQAQAAARTLQERIRQFDFDTVVRKTASFGVTHYHGDENPQSMLDRADRALYRAKANGRDRIEVL</sequence>
<dbReference type="SUPFAM" id="SSF55073">
    <property type="entry name" value="Nucleotide cyclase"/>
    <property type="match status" value="1"/>
</dbReference>
<dbReference type="AlphaFoldDB" id="A0A1N6Q9R3"/>
<dbReference type="PROSITE" id="PS50887">
    <property type="entry name" value="GGDEF"/>
    <property type="match status" value="1"/>
</dbReference>
<gene>
    <name evidence="7" type="ORF">SAMN05878282_102319</name>
</gene>
<dbReference type="GO" id="GO:0052621">
    <property type="term" value="F:diguanylate cyclase activity"/>
    <property type="evidence" value="ECO:0007669"/>
    <property type="project" value="UniProtKB-EC"/>
</dbReference>
<proteinExistence type="predicted"/>
<evidence type="ECO:0000256" key="3">
    <source>
        <dbReference type="ARBA" id="ARBA00012528"/>
    </source>
</evidence>
<accession>A0A1N6Q9R3</accession>
<evidence type="ECO:0000259" key="6">
    <source>
        <dbReference type="PROSITE" id="PS50887"/>
    </source>
</evidence>
<evidence type="ECO:0000313" key="7">
    <source>
        <dbReference type="EMBL" id="SIQ13331.1"/>
    </source>
</evidence>
<evidence type="ECO:0000256" key="4">
    <source>
        <dbReference type="ARBA" id="ARBA00034247"/>
    </source>
</evidence>
<organism evidence="7 8">
    <name type="scientific">Aquipseudomonas alcaligenes</name>
    <name type="common">Pseudomonas alcaligenes</name>
    <dbReference type="NCBI Taxonomy" id="43263"/>
    <lineage>
        <taxon>Bacteria</taxon>
        <taxon>Pseudomonadati</taxon>
        <taxon>Pseudomonadota</taxon>
        <taxon>Gammaproteobacteria</taxon>
        <taxon>Pseudomonadales</taxon>
        <taxon>Pseudomonadaceae</taxon>
        <taxon>Aquipseudomonas</taxon>
    </lineage>
</organism>
<dbReference type="InterPro" id="IPR000160">
    <property type="entry name" value="GGDEF_dom"/>
</dbReference>
<keyword evidence="5" id="KW-0472">Membrane</keyword>
<dbReference type="GO" id="GO:0005886">
    <property type="term" value="C:plasma membrane"/>
    <property type="evidence" value="ECO:0007669"/>
    <property type="project" value="UniProtKB-SubCell"/>
</dbReference>
<dbReference type="PANTHER" id="PTHR45138:SF9">
    <property type="entry name" value="DIGUANYLATE CYCLASE DGCM-RELATED"/>
    <property type="match status" value="1"/>
</dbReference>
<comment type="catalytic activity">
    <reaction evidence="4">
        <text>2 GTP = 3',3'-c-di-GMP + 2 diphosphate</text>
        <dbReference type="Rhea" id="RHEA:24898"/>
        <dbReference type="ChEBI" id="CHEBI:33019"/>
        <dbReference type="ChEBI" id="CHEBI:37565"/>
        <dbReference type="ChEBI" id="CHEBI:58805"/>
        <dbReference type="EC" id="2.7.7.65"/>
    </reaction>
</comment>
<evidence type="ECO:0000256" key="2">
    <source>
        <dbReference type="ARBA" id="ARBA00004533"/>
    </source>
</evidence>
<feature type="transmembrane region" description="Helical" evidence="5">
    <location>
        <begin position="37"/>
        <end position="54"/>
    </location>
</feature>
<dbReference type="SMART" id="SM00267">
    <property type="entry name" value="GGDEF"/>
    <property type="match status" value="1"/>
</dbReference>
<dbReference type="EMBL" id="FTMP01000002">
    <property type="protein sequence ID" value="SIQ13331.1"/>
    <property type="molecule type" value="Genomic_DNA"/>
</dbReference>
<keyword evidence="5" id="KW-1133">Transmembrane helix</keyword>
<dbReference type="RefSeq" id="WP_254843344.1">
    <property type="nucleotide sequence ID" value="NZ_FTMP01000002.1"/>
</dbReference>
<evidence type="ECO:0000256" key="5">
    <source>
        <dbReference type="SAM" id="Phobius"/>
    </source>
</evidence>
<feature type="transmembrane region" description="Helical" evidence="5">
    <location>
        <begin position="66"/>
        <end position="87"/>
    </location>
</feature>
<feature type="transmembrane region" description="Helical" evidence="5">
    <location>
        <begin position="93"/>
        <end position="112"/>
    </location>
</feature>
<evidence type="ECO:0000256" key="1">
    <source>
        <dbReference type="ARBA" id="ARBA00001946"/>
    </source>
</evidence>
<dbReference type="EC" id="2.7.7.65" evidence="3"/>
<dbReference type="Proteomes" id="UP000185841">
    <property type="component" value="Unassembled WGS sequence"/>
</dbReference>
<dbReference type="InterPro" id="IPR029787">
    <property type="entry name" value="Nucleotide_cyclase"/>
</dbReference>
<protein>
    <recommendedName>
        <fullName evidence="3">diguanylate cyclase</fullName>
        <ecNumber evidence="3">2.7.7.65</ecNumber>
    </recommendedName>
</protein>
<dbReference type="Gene3D" id="3.30.70.270">
    <property type="match status" value="1"/>
</dbReference>
<dbReference type="InterPro" id="IPR043128">
    <property type="entry name" value="Rev_trsase/Diguanyl_cyclase"/>
</dbReference>
<dbReference type="FunFam" id="3.30.70.270:FF:000001">
    <property type="entry name" value="Diguanylate cyclase domain protein"/>
    <property type="match status" value="1"/>
</dbReference>
<feature type="domain" description="GGDEF" evidence="6">
    <location>
        <begin position="238"/>
        <end position="365"/>
    </location>
</feature>